<dbReference type="AlphaFoldDB" id="A0ABD0JL17"/>
<reference evidence="1 2" key="1">
    <citation type="journal article" date="2023" name="Sci. Data">
        <title>Genome assembly of the Korean intertidal mud-creeper Batillaria attramentaria.</title>
        <authorList>
            <person name="Patra A.K."/>
            <person name="Ho P.T."/>
            <person name="Jun S."/>
            <person name="Lee S.J."/>
            <person name="Kim Y."/>
            <person name="Won Y.J."/>
        </authorList>
    </citation>
    <scope>NUCLEOTIDE SEQUENCE [LARGE SCALE GENOMIC DNA]</scope>
    <source>
        <strain evidence="1">Wonlab-2016</strain>
    </source>
</reference>
<accession>A0ABD0JL17</accession>
<name>A0ABD0JL17_9CAEN</name>
<keyword evidence="2" id="KW-1185">Reference proteome</keyword>
<dbReference type="Proteomes" id="UP001519460">
    <property type="component" value="Unassembled WGS sequence"/>
</dbReference>
<sequence length="320" mass="35651">MPRKRGKRSKRNNFELVPVAGNTARNRPESDAERIRGRTVSPRYPTTYCRHHFLAEPLLAQYRDKYTQQQYEGLLKRLSPLAWVENEHGDIKTDLDENLAATRGLRRALLSAAVEIDNKYSDTSMEEVERGEREFTLEAQITGSIAIVSAFLAYLAADSTPLAAMFVTVTMIACLRLNALNKPSLAGTLLSPKTFNAINSNLSNFKRLCSARAACIDRNSSATGERIIPMRLSPRWVINLVSALQVLRTIPGHMFDITLVASLASAYLTLNEALEDKDVEDLVKASVELFEEIRADYGSTPGTFLANMAAVLERMINLEV</sequence>
<evidence type="ECO:0000313" key="2">
    <source>
        <dbReference type="Proteomes" id="UP001519460"/>
    </source>
</evidence>
<protein>
    <submittedName>
        <fullName evidence="1">Uncharacterized protein</fullName>
    </submittedName>
</protein>
<evidence type="ECO:0000313" key="1">
    <source>
        <dbReference type="EMBL" id="KAK7475574.1"/>
    </source>
</evidence>
<organism evidence="1 2">
    <name type="scientific">Batillaria attramentaria</name>
    <dbReference type="NCBI Taxonomy" id="370345"/>
    <lineage>
        <taxon>Eukaryota</taxon>
        <taxon>Metazoa</taxon>
        <taxon>Spiralia</taxon>
        <taxon>Lophotrochozoa</taxon>
        <taxon>Mollusca</taxon>
        <taxon>Gastropoda</taxon>
        <taxon>Caenogastropoda</taxon>
        <taxon>Sorbeoconcha</taxon>
        <taxon>Cerithioidea</taxon>
        <taxon>Batillariidae</taxon>
        <taxon>Batillaria</taxon>
    </lineage>
</organism>
<gene>
    <name evidence="1" type="ORF">BaRGS_00033207</name>
</gene>
<comment type="caution">
    <text evidence="1">The sequence shown here is derived from an EMBL/GenBank/DDBJ whole genome shotgun (WGS) entry which is preliminary data.</text>
</comment>
<proteinExistence type="predicted"/>
<dbReference type="EMBL" id="JACVVK020000402">
    <property type="protein sequence ID" value="KAK7475574.1"/>
    <property type="molecule type" value="Genomic_DNA"/>
</dbReference>